<dbReference type="Proteomes" id="UP001519460">
    <property type="component" value="Unassembled WGS sequence"/>
</dbReference>
<accession>A0ABD0LWH4</accession>
<keyword evidence="2" id="KW-1185">Reference proteome</keyword>
<protein>
    <submittedName>
        <fullName evidence="1">Uncharacterized protein</fullName>
    </submittedName>
</protein>
<dbReference type="AlphaFoldDB" id="A0ABD0LWH4"/>
<proteinExistence type="predicted"/>
<name>A0ABD0LWH4_9CAEN</name>
<feature type="non-terminal residue" evidence="1">
    <location>
        <position position="106"/>
    </location>
</feature>
<reference evidence="1 2" key="1">
    <citation type="journal article" date="2023" name="Sci. Data">
        <title>Genome assembly of the Korean intertidal mud-creeper Batillaria attramentaria.</title>
        <authorList>
            <person name="Patra A.K."/>
            <person name="Ho P.T."/>
            <person name="Jun S."/>
            <person name="Lee S.J."/>
            <person name="Kim Y."/>
            <person name="Won Y.J."/>
        </authorList>
    </citation>
    <scope>NUCLEOTIDE SEQUENCE [LARGE SCALE GENOMIC DNA]</scope>
    <source>
        <strain evidence="1">Wonlab-2016</strain>
    </source>
</reference>
<sequence length="106" mass="11869">MSGPGGSRGRSGPLATATRINADLWLVQCARSGEAVCSWPLCFSTCQSPDASWHSGVCGVSCKHRHKIKVPEFRILALTRFNPGHDPRRQRSEWRMRKAYFGPVYH</sequence>
<gene>
    <name evidence="1" type="ORF">BaRGS_00005246</name>
</gene>
<evidence type="ECO:0000313" key="2">
    <source>
        <dbReference type="Proteomes" id="UP001519460"/>
    </source>
</evidence>
<dbReference type="EMBL" id="JACVVK020000019">
    <property type="protein sequence ID" value="KAK7503707.1"/>
    <property type="molecule type" value="Genomic_DNA"/>
</dbReference>
<evidence type="ECO:0000313" key="1">
    <source>
        <dbReference type="EMBL" id="KAK7503707.1"/>
    </source>
</evidence>
<comment type="caution">
    <text evidence="1">The sequence shown here is derived from an EMBL/GenBank/DDBJ whole genome shotgun (WGS) entry which is preliminary data.</text>
</comment>
<organism evidence="1 2">
    <name type="scientific">Batillaria attramentaria</name>
    <dbReference type="NCBI Taxonomy" id="370345"/>
    <lineage>
        <taxon>Eukaryota</taxon>
        <taxon>Metazoa</taxon>
        <taxon>Spiralia</taxon>
        <taxon>Lophotrochozoa</taxon>
        <taxon>Mollusca</taxon>
        <taxon>Gastropoda</taxon>
        <taxon>Caenogastropoda</taxon>
        <taxon>Sorbeoconcha</taxon>
        <taxon>Cerithioidea</taxon>
        <taxon>Batillariidae</taxon>
        <taxon>Batillaria</taxon>
    </lineage>
</organism>